<feature type="binding site" evidence="8">
    <location>
        <begin position="10"/>
        <end position="18"/>
    </location>
    <ligand>
        <name>ATP</name>
        <dbReference type="ChEBI" id="CHEBI:30616"/>
    </ligand>
</feature>
<dbReference type="GO" id="GO:0005524">
    <property type="term" value="F:ATP binding"/>
    <property type="evidence" value="ECO:0007669"/>
    <property type="project" value="UniProtKB-UniRule"/>
</dbReference>
<dbReference type="InterPro" id="IPR027417">
    <property type="entry name" value="P-loop_NTPase"/>
</dbReference>
<dbReference type="EMBL" id="UHFX01000003">
    <property type="protein sequence ID" value="SUO03710.1"/>
    <property type="molecule type" value="Genomic_DNA"/>
</dbReference>
<keyword evidence="8" id="KW-0963">Cytoplasm</keyword>
<dbReference type="GO" id="GO:0036431">
    <property type="term" value="F:dCMP kinase activity"/>
    <property type="evidence" value="ECO:0007669"/>
    <property type="project" value="InterPro"/>
</dbReference>
<evidence type="ECO:0000259" key="9">
    <source>
        <dbReference type="Pfam" id="PF02224"/>
    </source>
</evidence>
<dbReference type="GO" id="GO:0006220">
    <property type="term" value="P:pyrimidine nucleotide metabolic process"/>
    <property type="evidence" value="ECO:0007669"/>
    <property type="project" value="UniProtKB-UniRule"/>
</dbReference>
<gene>
    <name evidence="8 10" type="primary">cmk</name>
    <name evidence="10" type="ORF">NCTC11087_00579</name>
</gene>
<evidence type="ECO:0000256" key="2">
    <source>
        <dbReference type="ARBA" id="ARBA00022679"/>
    </source>
</evidence>
<evidence type="ECO:0000256" key="4">
    <source>
        <dbReference type="ARBA" id="ARBA00022777"/>
    </source>
</evidence>
<keyword evidence="3 8" id="KW-0547">Nucleotide-binding</keyword>
<comment type="subcellular location">
    <subcellularLocation>
        <location evidence="8">Cytoplasm</location>
    </subcellularLocation>
</comment>
<dbReference type="InterPro" id="IPR011994">
    <property type="entry name" value="Cytidylate_kinase_dom"/>
</dbReference>
<keyword evidence="4 8" id="KW-0418">Kinase</keyword>
<dbReference type="EC" id="2.7.4.25" evidence="8"/>
<evidence type="ECO:0000256" key="5">
    <source>
        <dbReference type="ARBA" id="ARBA00022840"/>
    </source>
</evidence>
<evidence type="ECO:0000256" key="1">
    <source>
        <dbReference type="ARBA" id="ARBA00009427"/>
    </source>
</evidence>
<name>A0A380LM76_9FIRM</name>
<dbReference type="GeneID" id="77461562"/>
<dbReference type="SUPFAM" id="SSF52540">
    <property type="entry name" value="P-loop containing nucleoside triphosphate hydrolases"/>
    <property type="match status" value="1"/>
</dbReference>
<protein>
    <recommendedName>
        <fullName evidence="8">Cytidylate kinase</fullName>
        <shortName evidence="8">CK</shortName>
        <ecNumber evidence="8">2.7.4.25</ecNumber>
    </recommendedName>
    <alternativeName>
        <fullName evidence="8">Cytidine monophosphate kinase</fullName>
        <shortName evidence="8">CMP kinase</shortName>
    </alternativeName>
</protein>
<keyword evidence="2 8" id="KW-0808">Transferase</keyword>
<dbReference type="Gene3D" id="3.40.50.300">
    <property type="entry name" value="P-loop containing nucleotide triphosphate hydrolases"/>
    <property type="match status" value="1"/>
</dbReference>
<feature type="domain" description="Cytidylate kinase" evidence="9">
    <location>
        <begin position="6"/>
        <end position="215"/>
    </location>
</feature>
<dbReference type="Pfam" id="PF02224">
    <property type="entry name" value="Cytidylate_kin"/>
    <property type="match status" value="1"/>
</dbReference>
<dbReference type="Proteomes" id="UP000255523">
    <property type="component" value="Unassembled WGS sequence"/>
</dbReference>
<dbReference type="AlphaFoldDB" id="A0A380LM76"/>
<keyword evidence="11" id="KW-1185">Reference proteome</keyword>
<dbReference type="GO" id="GO:0005737">
    <property type="term" value="C:cytoplasm"/>
    <property type="evidence" value="ECO:0007669"/>
    <property type="project" value="UniProtKB-SubCell"/>
</dbReference>
<comment type="catalytic activity">
    <reaction evidence="7 8">
        <text>CMP + ATP = CDP + ADP</text>
        <dbReference type="Rhea" id="RHEA:11600"/>
        <dbReference type="ChEBI" id="CHEBI:30616"/>
        <dbReference type="ChEBI" id="CHEBI:58069"/>
        <dbReference type="ChEBI" id="CHEBI:60377"/>
        <dbReference type="ChEBI" id="CHEBI:456216"/>
        <dbReference type="EC" id="2.7.4.25"/>
    </reaction>
</comment>
<evidence type="ECO:0000256" key="3">
    <source>
        <dbReference type="ARBA" id="ARBA00022741"/>
    </source>
</evidence>
<accession>A0A380LM76</accession>
<dbReference type="HAMAP" id="MF_00238">
    <property type="entry name" value="Cytidyl_kinase_type1"/>
    <property type="match status" value="1"/>
</dbReference>
<reference evidence="10 11" key="1">
    <citation type="submission" date="2018-06" db="EMBL/GenBank/DDBJ databases">
        <authorList>
            <consortium name="Pathogen Informatics"/>
            <person name="Doyle S."/>
        </authorList>
    </citation>
    <scope>NUCLEOTIDE SEQUENCE [LARGE SCALE GENOMIC DNA]</scope>
    <source>
        <strain evidence="10 11">NCTC11087</strain>
    </source>
</reference>
<evidence type="ECO:0000256" key="7">
    <source>
        <dbReference type="ARBA" id="ARBA00048478"/>
    </source>
</evidence>
<comment type="catalytic activity">
    <reaction evidence="6 8">
        <text>dCMP + ATP = dCDP + ADP</text>
        <dbReference type="Rhea" id="RHEA:25094"/>
        <dbReference type="ChEBI" id="CHEBI:30616"/>
        <dbReference type="ChEBI" id="CHEBI:57566"/>
        <dbReference type="ChEBI" id="CHEBI:58593"/>
        <dbReference type="ChEBI" id="CHEBI:456216"/>
        <dbReference type="EC" id="2.7.4.25"/>
    </reaction>
</comment>
<dbReference type="CDD" id="cd02020">
    <property type="entry name" value="CMPK"/>
    <property type="match status" value="1"/>
</dbReference>
<evidence type="ECO:0000256" key="6">
    <source>
        <dbReference type="ARBA" id="ARBA00047615"/>
    </source>
</evidence>
<proteinExistence type="inferred from homology"/>
<dbReference type="RefSeq" id="WP_022789087.1">
    <property type="nucleotide sequence ID" value="NZ_UHFX01000003.1"/>
</dbReference>
<dbReference type="GO" id="GO:0036430">
    <property type="term" value="F:CMP kinase activity"/>
    <property type="evidence" value="ECO:0007669"/>
    <property type="project" value="RHEA"/>
</dbReference>
<keyword evidence="5 8" id="KW-0067">ATP-binding</keyword>
<dbReference type="NCBIfam" id="TIGR00017">
    <property type="entry name" value="cmk"/>
    <property type="match status" value="1"/>
</dbReference>
<evidence type="ECO:0000256" key="8">
    <source>
        <dbReference type="HAMAP-Rule" id="MF_00238"/>
    </source>
</evidence>
<comment type="similarity">
    <text evidence="1 8">Belongs to the cytidylate kinase family. Type 1 subfamily.</text>
</comment>
<evidence type="ECO:0000313" key="11">
    <source>
        <dbReference type="Proteomes" id="UP000255523"/>
    </source>
</evidence>
<sequence>MSKFNIAIDGPSGVGKSTIANLLADAYHMIHLDTGAMYRCVAYYLLKNKVDVNNEKELLDALENIDISFQEDQVFLNGENVSKEIRMNEISMAASKFSAFNAVRKKLVSLQQQIAKNKGYILDGRDICSVVLPDAEVKIYMDASSKARAQRRYQEYISKGIDADYETIFQDIVARDYQDSHREISPLQVAEDAQVIDTSDMTIEEVVEEIQKIIDEKV</sequence>
<dbReference type="OrthoDB" id="9807434at2"/>
<organism evidence="10 11">
    <name type="scientific">Faecalicoccus pleomorphus</name>
    <dbReference type="NCBI Taxonomy" id="1323"/>
    <lineage>
        <taxon>Bacteria</taxon>
        <taxon>Bacillati</taxon>
        <taxon>Bacillota</taxon>
        <taxon>Erysipelotrichia</taxon>
        <taxon>Erysipelotrichales</taxon>
        <taxon>Erysipelotrichaceae</taxon>
        <taxon>Faecalicoccus</taxon>
    </lineage>
</organism>
<evidence type="ECO:0000313" key="10">
    <source>
        <dbReference type="EMBL" id="SUO03710.1"/>
    </source>
</evidence>
<dbReference type="InterPro" id="IPR003136">
    <property type="entry name" value="Cytidylate_kin"/>
</dbReference>